<keyword evidence="5 7" id="KW-1133">Transmembrane helix</keyword>
<dbReference type="Pfam" id="PF00528">
    <property type="entry name" value="BPD_transp_1"/>
    <property type="match status" value="1"/>
</dbReference>
<protein>
    <submittedName>
        <fullName evidence="9">ABC transporter permease subunit</fullName>
    </submittedName>
</protein>
<feature type="domain" description="ABC transmembrane type-1" evidence="8">
    <location>
        <begin position="62"/>
        <end position="242"/>
    </location>
</feature>
<proteinExistence type="inferred from homology"/>
<dbReference type="PANTHER" id="PTHR30151:SF20">
    <property type="entry name" value="ABC TRANSPORTER PERMEASE PROTEIN HI_0355-RELATED"/>
    <property type="match status" value="1"/>
</dbReference>
<evidence type="ECO:0000256" key="7">
    <source>
        <dbReference type="RuleBase" id="RU363032"/>
    </source>
</evidence>
<dbReference type="KEGG" id="xyk:GT347_17880"/>
<dbReference type="GO" id="GO:0055085">
    <property type="term" value="P:transmembrane transport"/>
    <property type="evidence" value="ECO:0007669"/>
    <property type="project" value="InterPro"/>
</dbReference>
<name>A0A857J6P7_9BURK</name>
<dbReference type="InterPro" id="IPR035906">
    <property type="entry name" value="MetI-like_sf"/>
</dbReference>
<dbReference type="CDD" id="cd06261">
    <property type="entry name" value="TM_PBP2"/>
    <property type="match status" value="1"/>
</dbReference>
<comment type="similarity">
    <text evidence="7">Belongs to the binding-protein-dependent transport system permease family.</text>
</comment>
<gene>
    <name evidence="9" type="ORF">GT347_17880</name>
</gene>
<keyword evidence="6 7" id="KW-0472">Membrane</keyword>
<comment type="subcellular location">
    <subcellularLocation>
        <location evidence="1 7">Cell membrane</location>
        <topology evidence="1 7">Multi-pass membrane protein</topology>
    </subcellularLocation>
</comment>
<feature type="transmembrane region" description="Helical" evidence="7">
    <location>
        <begin position="181"/>
        <end position="204"/>
    </location>
</feature>
<evidence type="ECO:0000313" key="10">
    <source>
        <dbReference type="Proteomes" id="UP000464787"/>
    </source>
</evidence>
<accession>A0A857J6P7</accession>
<feature type="transmembrane region" description="Helical" evidence="7">
    <location>
        <begin position="63"/>
        <end position="88"/>
    </location>
</feature>
<reference evidence="9 10" key="1">
    <citation type="submission" date="2020-01" db="EMBL/GenBank/DDBJ databases">
        <title>Genome sequencing of strain KACC 21265.</title>
        <authorList>
            <person name="Heo J."/>
            <person name="Kim S.-J."/>
            <person name="Kim J.-S."/>
            <person name="Hong S.-B."/>
            <person name="Kwon S.-W."/>
        </authorList>
    </citation>
    <scope>NUCLEOTIDE SEQUENCE [LARGE SCALE GENOMIC DNA]</scope>
    <source>
        <strain evidence="9 10">KACC 21265</strain>
    </source>
</reference>
<dbReference type="SUPFAM" id="SSF161098">
    <property type="entry name" value="MetI-like"/>
    <property type="match status" value="1"/>
</dbReference>
<dbReference type="EMBL" id="CP047650">
    <property type="protein sequence ID" value="QHI99680.1"/>
    <property type="molecule type" value="Genomic_DNA"/>
</dbReference>
<dbReference type="GO" id="GO:0005886">
    <property type="term" value="C:plasma membrane"/>
    <property type="evidence" value="ECO:0007669"/>
    <property type="project" value="UniProtKB-SubCell"/>
</dbReference>
<evidence type="ECO:0000256" key="4">
    <source>
        <dbReference type="ARBA" id="ARBA00022692"/>
    </source>
</evidence>
<sequence length="253" mass="26846">MSSASTASAGRRWVLGTASLIVFLALWEVLVRALHVKPILLPPPTAVIAELAGEWAWYLDHAAYTLMTTLAGFVLAAVLGVLLATLLVSSAWFEHTVYPLIVGLNSVPKVAVAPIFVIWMGTGSQPKIAIAFLVAVFAVIVDTMHGLRSVSTDVMDLGRVLKGSPLQFFFKVRLPGALPSILAGFKVAISLSLVGAIVGEFVASQKGLGYVILSAQGTFDTTRVFAAVLMLAAMGLLLYGAVALAEKKLMPWR</sequence>
<evidence type="ECO:0000259" key="8">
    <source>
        <dbReference type="PROSITE" id="PS50928"/>
    </source>
</evidence>
<keyword evidence="3" id="KW-1003">Cell membrane</keyword>
<dbReference type="AlphaFoldDB" id="A0A857J6P7"/>
<dbReference type="Gene3D" id="1.10.3720.10">
    <property type="entry name" value="MetI-like"/>
    <property type="match status" value="1"/>
</dbReference>
<evidence type="ECO:0000256" key="6">
    <source>
        <dbReference type="ARBA" id="ARBA00023136"/>
    </source>
</evidence>
<feature type="transmembrane region" description="Helical" evidence="7">
    <location>
        <begin position="100"/>
        <end position="122"/>
    </location>
</feature>
<dbReference type="InterPro" id="IPR000515">
    <property type="entry name" value="MetI-like"/>
</dbReference>
<dbReference type="Proteomes" id="UP000464787">
    <property type="component" value="Chromosome"/>
</dbReference>
<keyword evidence="10" id="KW-1185">Reference proteome</keyword>
<organism evidence="9 10">
    <name type="scientific">Xylophilus rhododendri</name>
    <dbReference type="NCBI Taxonomy" id="2697032"/>
    <lineage>
        <taxon>Bacteria</taxon>
        <taxon>Pseudomonadati</taxon>
        <taxon>Pseudomonadota</taxon>
        <taxon>Betaproteobacteria</taxon>
        <taxon>Burkholderiales</taxon>
        <taxon>Xylophilus</taxon>
    </lineage>
</organism>
<keyword evidence="4 7" id="KW-0812">Transmembrane</keyword>
<evidence type="ECO:0000256" key="1">
    <source>
        <dbReference type="ARBA" id="ARBA00004651"/>
    </source>
</evidence>
<dbReference type="RefSeq" id="WP_160553491.1">
    <property type="nucleotide sequence ID" value="NZ_CP047650.1"/>
</dbReference>
<feature type="transmembrane region" description="Helical" evidence="7">
    <location>
        <begin position="128"/>
        <end position="147"/>
    </location>
</feature>
<feature type="transmembrane region" description="Helical" evidence="7">
    <location>
        <begin position="224"/>
        <end position="245"/>
    </location>
</feature>
<evidence type="ECO:0000313" key="9">
    <source>
        <dbReference type="EMBL" id="QHI99680.1"/>
    </source>
</evidence>
<evidence type="ECO:0000256" key="2">
    <source>
        <dbReference type="ARBA" id="ARBA00022448"/>
    </source>
</evidence>
<dbReference type="PANTHER" id="PTHR30151">
    <property type="entry name" value="ALKANE SULFONATE ABC TRANSPORTER-RELATED, MEMBRANE SUBUNIT"/>
    <property type="match status" value="1"/>
</dbReference>
<keyword evidence="2 7" id="KW-0813">Transport</keyword>
<dbReference type="PROSITE" id="PS50928">
    <property type="entry name" value="ABC_TM1"/>
    <property type="match status" value="1"/>
</dbReference>
<evidence type="ECO:0000256" key="5">
    <source>
        <dbReference type="ARBA" id="ARBA00022989"/>
    </source>
</evidence>
<evidence type="ECO:0000256" key="3">
    <source>
        <dbReference type="ARBA" id="ARBA00022475"/>
    </source>
</evidence>